<dbReference type="PROSITE" id="PS51257">
    <property type="entry name" value="PROKAR_LIPOPROTEIN"/>
    <property type="match status" value="1"/>
</dbReference>
<dbReference type="Gene3D" id="3.40.50.1820">
    <property type="entry name" value="alpha/beta hydrolase"/>
    <property type="match status" value="1"/>
</dbReference>
<dbReference type="RefSeq" id="WP_183985203.1">
    <property type="nucleotide sequence ID" value="NZ_JACHHG010000003.1"/>
</dbReference>
<comment type="caution">
    <text evidence="2">The sequence shown here is derived from an EMBL/GenBank/DDBJ whole genome shotgun (WGS) entry which is preliminary data.</text>
</comment>
<sequence length="311" mass="34430">MRHTLSLGALCGFLLVACSSAPLPRAPGIAASPLEALNPRPEGAPDVVILAVSGRCGVPCVGAPEPNHSYLERRGTLEAVAGAYRALGLKVRTYGYSAHLTAHYSRRSRRMEQGFLQMEARLHQVVADWVQGRSNPTRLVLLGHSHGTNWTHNLVRAYPEISFDTVIDLDGICYLWEDDNAGYFARYYAEQGGNPWRTDLARSCDVESVGRERYHVKDIAYPNVRTNLEVQSRRVIPGLGGEDVQAENVVFDRTYNVRLDGSRTGIFTFVSTLEGHNWLTLPGSIGMNWLTDRIQTLHQSATAPAELFGNR</sequence>
<organism evidence="2 3">
    <name type="scientific">Deinobacterium chartae</name>
    <dbReference type="NCBI Taxonomy" id="521158"/>
    <lineage>
        <taxon>Bacteria</taxon>
        <taxon>Thermotogati</taxon>
        <taxon>Deinococcota</taxon>
        <taxon>Deinococci</taxon>
        <taxon>Deinococcales</taxon>
        <taxon>Deinococcaceae</taxon>
        <taxon>Deinobacterium</taxon>
    </lineage>
</organism>
<reference evidence="2 3" key="1">
    <citation type="submission" date="2020-08" db="EMBL/GenBank/DDBJ databases">
        <title>Genomic Encyclopedia of Type Strains, Phase IV (KMG-IV): sequencing the most valuable type-strain genomes for metagenomic binning, comparative biology and taxonomic classification.</title>
        <authorList>
            <person name="Goeker M."/>
        </authorList>
    </citation>
    <scope>NUCLEOTIDE SEQUENCE [LARGE SCALE GENOMIC DNA]</scope>
    <source>
        <strain evidence="2 3">DSM 21458</strain>
    </source>
</reference>
<dbReference type="InterPro" id="IPR029058">
    <property type="entry name" value="AB_hydrolase_fold"/>
</dbReference>
<dbReference type="SUPFAM" id="SSF53474">
    <property type="entry name" value="alpha/beta-Hydrolases"/>
    <property type="match status" value="1"/>
</dbReference>
<feature type="chain" id="PRO_5032822663" evidence="1">
    <location>
        <begin position="22"/>
        <end position="311"/>
    </location>
</feature>
<keyword evidence="3" id="KW-1185">Reference proteome</keyword>
<gene>
    <name evidence="2" type="ORF">HNR42_001018</name>
</gene>
<dbReference type="EMBL" id="JACHHG010000003">
    <property type="protein sequence ID" value="MBB6097601.1"/>
    <property type="molecule type" value="Genomic_DNA"/>
</dbReference>
<name>A0A841HVR3_9DEIO</name>
<keyword evidence="1" id="KW-0732">Signal</keyword>
<dbReference type="Proteomes" id="UP000569951">
    <property type="component" value="Unassembled WGS sequence"/>
</dbReference>
<accession>A0A841HVR3</accession>
<evidence type="ECO:0000313" key="2">
    <source>
        <dbReference type="EMBL" id="MBB6097601.1"/>
    </source>
</evidence>
<evidence type="ECO:0000256" key="1">
    <source>
        <dbReference type="SAM" id="SignalP"/>
    </source>
</evidence>
<proteinExistence type="predicted"/>
<dbReference type="AlphaFoldDB" id="A0A841HVR3"/>
<feature type="signal peptide" evidence="1">
    <location>
        <begin position="1"/>
        <end position="21"/>
    </location>
</feature>
<evidence type="ECO:0000313" key="3">
    <source>
        <dbReference type="Proteomes" id="UP000569951"/>
    </source>
</evidence>
<protein>
    <submittedName>
        <fullName evidence="2">Uncharacterized protein</fullName>
    </submittedName>
</protein>